<proteinExistence type="predicted"/>
<keyword evidence="1" id="KW-0812">Transmembrane</keyword>
<protein>
    <submittedName>
        <fullName evidence="2">Uncharacterized protein</fullName>
    </submittedName>
</protein>
<dbReference type="Proteomes" id="UP000045782">
    <property type="component" value="Unassembled WGS sequence"/>
</dbReference>
<sequence length="178" mass="18372">MKNVVGQQGMRPLWAAVKPDIRELFQIDFYLGLGAMCGAATLEIVNHEAILRARIPAVIAVAAVTASAVIAVAVLSCSFDAAFLRKLAAIGANPVRYLAPLLQTTVLGSAGMLLLIVAAAVPAPAWPAVRAIVAGCTGAVAVWAVASVLPALSTLVQFLGLRYDAASVDDIRRVGLGD</sequence>
<reference evidence="2 3" key="1">
    <citation type="submission" date="2015-03" db="EMBL/GenBank/DDBJ databases">
        <authorList>
            <person name="Murphy D."/>
        </authorList>
    </citation>
    <scope>NUCLEOTIDE SEQUENCE [LARGE SCALE GENOMIC DNA]</scope>
    <source>
        <strain evidence="2 3">PAP088</strain>
    </source>
</reference>
<evidence type="ECO:0000256" key="1">
    <source>
        <dbReference type="SAM" id="Phobius"/>
    </source>
</evidence>
<keyword evidence="1" id="KW-0472">Membrane</keyword>
<organism evidence="2 3">
    <name type="scientific">Mycobacteroides abscessus</name>
    <dbReference type="NCBI Taxonomy" id="36809"/>
    <lineage>
        <taxon>Bacteria</taxon>
        <taxon>Bacillati</taxon>
        <taxon>Actinomycetota</taxon>
        <taxon>Actinomycetes</taxon>
        <taxon>Mycobacteriales</taxon>
        <taxon>Mycobacteriaceae</taxon>
        <taxon>Mycobacteroides</taxon>
    </lineage>
</organism>
<name>A0A0U0ZSX8_9MYCO</name>
<keyword evidence="1" id="KW-1133">Transmembrane helix</keyword>
<accession>A0A0U0ZSX8</accession>
<evidence type="ECO:0000313" key="2">
    <source>
        <dbReference type="EMBL" id="CPV66466.1"/>
    </source>
</evidence>
<dbReference type="EMBL" id="CSWP01000009">
    <property type="protein sequence ID" value="CPV66466.1"/>
    <property type="molecule type" value="Genomic_DNA"/>
</dbReference>
<evidence type="ECO:0000313" key="3">
    <source>
        <dbReference type="Proteomes" id="UP000045782"/>
    </source>
</evidence>
<feature type="transmembrane region" description="Helical" evidence="1">
    <location>
        <begin position="57"/>
        <end position="81"/>
    </location>
</feature>
<dbReference type="RefSeq" id="WP_052619044.1">
    <property type="nucleotide sequence ID" value="NZ_CSWP01000009.1"/>
</dbReference>
<feature type="transmembrane region" description="Helical" evidence="1">
    <location>
        <begin position="27"/>
        <end position="45"/>
    </location>
</feature>
<dbReference type="AlphaFoldDB" id="A0A0U0ZSX8"/>
<feature type="transmembrane region" description="Helical" evidence="1">
    <location>
        <begin position="101"/>
        <end position="121"/>
    </location>
</feature>
<gene>
    <name evidence="2" type="ORF">ERS075579_04008</name>
</gene>
<feature type="transmembrane region" description="Helical" evidence="1">
    <location>
        <begin position="128"/>
        <end position="152"/>
    </location>
</feature>